<reference evidence="1 2" key="1">
    <citation type="submission" date="2017-09" db="EMBL/GenBank/DDBJ databases">
        <title>Large-scale bioinformatics analysis of Bacillus genomes uncovers conserved roles of natural products in bacterial physiology.</title>
        <authorList>
            <consortium name="Agbiome Team Llc"/>
            <person name="Bleich R.M."/>
            <person name="Grubbs K.J."/>
            <person name="Santa Maria K.C."/>
            <person name="Allen S.E."/>
            <person name="Farag S."/>
            <person name="Shank E.A."/>
            <person name="Bowers A."/>
        </authorList>
    </citation>
    <scope>NUCLEOTIDE SEQUENCE [LARGE SCALE GENOMIC DNA]</scope>
    <source>
        <strain evidence="1 2">AFS083043</strain>
    </source>
</reference>
<organism evidence="1 2">
    <name type="scientific">Bacillus cereus</name>
    <dbReference type="NCBI Taxonomy" id="1396"/>
    <lineage>
        <taxon>Bacteria</taxon>
        <taxon>Bacillati</taxon>
        <taxon>Bacillota</taxon>
        <taxon>Bacilli</taxon>
        <taxon>Bacillales</taxon>
        <taxon>Bacillaceae</taxon>
        <taxon>Bacillus</taxon>
        <taxon>Bacillus cereus group</taxon>
    </lineage>
</organism>
<evidence type="ECO:0000313" key="1">
    <source>
        <dbReference type="EMBL" id="PFK41979.1"/>
    </source>
</evidence>
<proteinExistence type="predicted"/>
<accession>A0A2B0MMA1</accession>
<dbReference type="RefSeq" id="WP_098490979.1">
    <property type="nucleotide sequence ID" value="NZ_NUWN01000042.1"/>
</dbReference>
<name>A0A2B0MMA1_BACCE</name>
<dbReference type="AlphaFoldDB" id="A0A2B0MMA1"/>
<evidence type="ECO:0000313" key="2">
    <source>
        <dbReference type="Proteomes" id="UP000242656"/>
    </source>
</evidence>
<sequence>MKIGVIGSKFFLDSLSKHYPLFPEAKFIPYQYENPEQSGMLVEEAGRETDLVLFSGSIPFYFGYKQVKSRSIEAIYILFDELTVALSLLSTSHLGKVNINKISIDLPDQNLLLKVLEESEIVERSLHVKDYPWIYKRDGETRELKIAEFVQFHSKLYQEGQTLFALTSIHAVYQELQRLDIPSRYMVQSKQTLIDSLTKAISMLKLKKTEESRIAVISIQSYQQSLKESEQFLIFLQKLSKRLHARVNLEYLDPSLIYTTRGALQAFGTNYYSDIIVEMEKEFKTLFQVGIGYGYTIQEAETHSAQALFFTNKFLKNNSIACLVDEKQKLQGPLFEKSHHVELKNEDKVIQELAGELKMSAKNIKLIYQFIKINNFKAFSAANLEEYMNCTRRSAERFIKRLIDGGCFLQAGEEHPYEQGRPRNLYIATDKLKGIYNIRA</sequence>
<dbReference type="EMBL" id="NUWN01000042">
    <property type="protein sequence ID" value="PFK41979.1"/>
    <property type="molecule type" value="Genomic_DNA"/>
</dbReference>
<comment type="caution">
    <text evidence="1">The sequence shown here is derived from an EMBL/GenBank/DDBJ whole genome shotgun (WGS) entry which is preliminary data.</text>
</comment>
<dbReference type="Proteomes" id="UP000242656">
    <property type="component" value="Unassembled WGS sequence"/>
</dbReference>
<protein>
    <submittedName>
        <fullName evidence="1">MarR family transcriptional regulator</fullName>
    </submittedName>
</protein>
<gene>
    <name evidence="1" type="ORF">COI93_11940</name>
</gene>